<evidence type="ECO:0000256" key="3">
    <source>
        <dbReference type="ARBA" id="ARBA00022989"/>
    </source>
</evidence>
<feature type="transmembrane region" description="Helical" evidence="5">
    <location>
        <begin position="363"/>
        <end position="382"/>
    </location>
</feature>
<feature type="domain" description="Cation/H+ exchanger transmembrane" evidence="6">
    <location>
        <begin position="36"/>
        <end position="415"/>
    </location>
</feature>
<evidence type="ECO:0000256" key="5">
    <source>
        <dbReference type="SAM" id="Phobius"/>
    </source>
</evidence>
<dbReference type="GO" id="GO:1902600">
    <property type="term" value="P:proton transmembrane transport"/>
    <property type="evidence" value="ECO:0007669"/>
    <property type="project" value="InterPro"/>
</dbReference>
<evidence type="ECO:0000313" key="7">
    <source>
        <dbReference type="EMBL" id="AGF93591.1"/>
    </source>
</evidence>
<evidence type="ECO:0000256" key="4">
    <source>
        <dbReference type="ARBA" id="ARBA00023136"/>
    </source>
</evidence>
<organism evidence="7">
    <name type="scientific">uncultured organism</name>
    <dbReference type="NCBI Taxonomy" id="155900"/>
    <lineage>
        <taxon>unclassified sequences</taxon>
        <taxon>environmental samples</taxon>
    </lineage>
</organism>
<feature type="transmembrane region" description="Helical" evidence="5">
    <location>
        <begin position="253"/>
        <end position="277"/>
    </location>
</feature>
<feature type="transmembrane region" description="Helical" evidence="5">
    <location>
        <begin position="122"/>
        <end position="142"/>
    </location>
</feature>
<accession>M1P2F7</accession>
<feature type="transmembrane region" description="Helical" evidence="5">
    <location>
        <begin position="215"/>
        <end position="241"/>
    </location>
</feature>
<gene>
    <name evidence="7" type="ORF">FLSS-13_0021</name>
</gene>
<feature type="transmembrane region" description="Helical" evidence="5">
    <location>
        <begin position="148"/>
        <end position="168"/>
    </location>
</feature>
<dbReference type="Gene3D" id="1.20.1530.20">
    <property type="match status" value="1"/>
</dbReference>
<keyword evidence="2 5" id="KW-0812">Transmembrane</keyword>
<sequence length="430" mass="46931">MIMDTEMINQIYQYEEWFTNHQVSEKELYLIGFFIVAALLIVIFAKRYNIPIVVGYVFLGILLSIEVINAIPFLKLEYKVWYAYIINSFEYVTTLALGFIAFTIGSELSLKLFKKLGKSITYIVIIQGLGAFLMVFIGVLLIGYELYLALLLGAIASATAPAATVMVIKEFNAKGPVTSMIMAVVGLDDALALILFSLVSPIAYNQYSGGASLNFYHMIVVPSLEVIGSIAVGVALGYVSVKLQEKYEDKTKKVLTLIATLVSGLALATMFNLSPLITNMAIGFSYRNFATKNLNVADYIDTLTIPLYAMFFILAGTEIRFSAIDTPFILLAAVYTITRVIGKIGGASLGGVLSNASENIKKYVGLGLLPQSGVAIALAYTVQQQFSQANIGQLVFNILLFTAALTEIFGSFATKYALTKSNEINKSNNI</sequence>
<feature type="transmembrane region" description="Helical" evidence="5">
    <location>
        <begin position="180"/>
        <end position="203"/>
    </location>
</feature>
<feature type="transmembrane region" description="Helical" evidence="5">
    <location>
        <begin position="28"/>
        <end position="45"/>
    </location>
</feature>
<dbReference type="InterPro" id="IPR006153">
    <property type="entry name" value="Cation/H_exchanger_TM"/>
</dbReference>
<dbReference type="PANTHER" id="PTHR43021">
    <property type="entry name" value="NA(+)/H(+) ANTIPORTER-RELATED"/>
    <property type="match status" value="1"/>
</dbReference>
<keyword evidence="3 5" id="KW-1133">Transmembrane helix</keyword>
<dbReference type="InterPro" id="IPR038770">
    <property type="entry name" value="Na+/solute_symporter_sf"/>
</dbReference>
<feature type="transmembrane region" description="Helical" evidence="5">
    <location>
        <begin position="328"/>
        <end position="351"/>
    </location>
</feature>
<reference evidence="7" key="1">
    <citation type="journal article" date="2013" name="Syst. Appl. Microbiol.">
        <title>New insights into the archaeal diversity of a hypersaline microbial mat obtained by a metagenomic approach.</title>
        <authorList>
            <person name="Lopez-Lopez A."/>
            <person name="Richter M."/>
            <person name="Pena A."/>
            <person name="Tamames J."/>
            <person name="Rossello-Mora R."/>
        </authorList>
    </citation>
    <scope>NUCLEOTIDE SEQUENCE</scope>
</reference>
<feature type="transmembrane region" description="Helical" evidence="5">
    <location>
        <begin position="91"/>
        <end position="110"/>
    </location>
</feature>
<protein>
    <submittedName>
        <fullName evidence="7">Sodium/hydrogen exchanger</fullName>
    </submittedName>
</protein>
<name>M1P2F7_9ZZZZ</name>
<evidence type="ECO:0000256" key="2">
    <source>
        <dbReference type="ARBA" id="ARBA00022692"/>
    </source>
</evidence>
<dbReference type="PANTHER" id="PTHR43021:SF2">
    <property type="entry name" value="CATION_H+ EXCHANGER DOMAIN-CONTAINING PROTEIN"/>
    <property type="match status" value="1"/>
</dbReference>
<proteinExistence type="predicted"/>
<evidence type="ECO:0000256" key="1">
    <source>
        <dbReference type="ARBA" id="ARBA00004141"/>
    </source>
</evidence>
<dbReference type="AlphaFoldDB" id="M1P2F7"/>
<dbReference type="GO" id="GO:0016020">
    <property type="term" value="C:membrane"/>
    <property type="evidence" value="ECO:0007669"/>
    <property type="project" value="UniProtKB-SubCell"/>
</dbReference>
<dbReference type="Pfam" id="PF00999">
    <property type="entry name" value="Na_H_Exchanger"/>
    <property type="match status" value="1"/>
</dbReference>
<dbReference type="EMBL" id="JX684099">
    <property type="protein sequence ID" value="AGF93591.1"/>
    <property type="molecule type" value="Genomic_DNA"/>
</dbReference>
<feature type="transmembrane region" description="Helical" evidence="5">
    <location>
        <begin position="394"/>
        <end position="413"/>
    </location>
</feature>
<comment type="subcellular location">
    <subcellularLocation>
        <location evidence="1">Membrane</location>
        <topology evidence="1">Multi-pass membrane protein</topology>
    </subcellularLocation>
</comment>
<evidence type="ECO:0000259" key="6">
    <source>
        <dbReference type="Pfam" id="PF00999"/>
    </source>
</evidence>
<keyword evidence="4 5" id="KW-0472">Membrane</keyword>
<feature type="transmembrane region" description="Helical" evidence="5">
    <location>
        <begin position="297"/>
        <end position="316"/>
    </location>
</feature>
<dbReference type="GO" id="GO:0015297">
    <property type="term" value="F:antiporter activity"/>
    <property type="evidence" value="ECO:0007669"/>
    <property type="project" value="InterPro"/>
</dbReference>
<feature type="transmembrane region" description="Helical" evidence="5">
    <location>
        <begin position="52"/>
        <end position="71"/>
    </location>
</feature>